<comment type="caution">
    <text evidence="2">The sequence shown here is derived from an EMBL/GenBank/DDBJ whole genome shotgun (WGS) entry which is preliminary data.</text>
</comment>
<dbReference type="PANTHER" id="PTHR30121:SF11">
    <property type="entry name" value="AAA+ ATPASE DOMAIN-CONTAINING PROTEIN"/>
    <property type="match status" value="1"/>
</dbReference>
<feature type="compositionally biased region" description="Basic and acidic residues" evidence="1">
    <location>
        <begin position="410"/>
        <end position="426"/>
    </location>
</feature>
<dbReference type="InterPro" id="IPR003688">
    <property type="entry name" value="TraG/VirD4"/>
</dbReference>
<evidence type="ECO:0000313" key="2">
    <source>
        <dbReference type="EMBL" id="OGF77967.1"/>
    </source>
</evidence>
<dbReference type="AlphaFoldDB" id="A0A1F5WQV5"/>
<gene>
    <name evidence="2" type="ORF">A3F23_03845</name>
</gene>
<dbReference type="SUPFAM" id="SSF52540">
    <property type="entry name" value="P-loop containing nucleoside triphosphate hydrolases"/>
    <property type="match status" value="1"/>
</dbReference>
<dbReference type="Proteomes" id="UP000177723">
    <property type="component" value="Unassembled WGS sequence"/>
</dbReference>
<name>A0A1F5WQV5_9BACT</name>
<dbReference type="InterPro" id="IPR051162">
    <property type="entry name" value="T4SS_component"/>
</dbReference>
<dbReference type="EMBL" id="MFHT01000008">
    <property type="protein sequence ID" value="OGF77967.1"/>
    <property type="molecule type" value="Genomic_DNA"/>
</dbReference>
<evidence type="ECO:0008006" key="4">
    <source>
        <dbReference type="Google" id="ProtNLM"/>
    </source>
</evidence>
<organism evidence="2 3">
    <name type="scientific">Candidatus Giovannonibacteria bacterium RIFCSPHIGHO2_12_FULL_43_15</name>
    <dbReference type="NCBI Taxonomy" id="1798341"/>
    <lineage>
        <taxon>Bacteria</taxon>
        <taxon>Candidatus Giovannoniibacteriota</taxon>
    </lineage>
</organism>
<sequence>MLIGKSSFRGEEKEVRIKKDDRRRHFYTIGQTGTGKSVLLQNMIVQDIKNGEGVAVIDPHGELIEKILELVPRERAEDVIYFDPGDTAYPMGLNMLEYDPRFPEHKTLIVNELLDIFNKLFNMATAGGPMFEQYFRNAALLVMEDPESGNTLLEIEKILADKSFRDYKLSRSKNIIVDMFWRQIAEKAGGEASLANMVPYVVSKFDTFLANDIMRPIIAQEKSSFNVRETMDNKKILLLNLSKGRLGELNSSLLGLIMVGKILMAALSRVSMPEADRKDFYLYIDEFQNVTTKSIATILSEARKYKLDLIITHQFIGQLEEDIKKAVFGNVGSICAFRIGSDDGEYMEKQFAPTFTAPDLLNIDNRNAYLKLLVDGQTSKPFNIKTLAPEKGNPEMAEYIKQLSRSKFARPREEVEEEIRNRHQGK</sequence>
<evidence type="ECO:0000313" key="3">
    <source>
        <dbReference type="Proteomes" id="UP000177723"/>
    </source>
</evidence>
<dbReference type="Pfam" id="PF02534">
    <property type="entry name" value="T4SS-DNA_transf"/>
    <property type="match status" value="1"/>
</dbReference>
<accession>A0A1F5WQV5</accession>
<feature type="region of interest" description="Disordered" evidence="1">
    <location>
        <begin position="406"/>
        <end position="426"/>
    </location>
</feature>
<reference evidence="2 3" key="1">
    <citation type="journal article" date="2016" name="Nat. Commun.">
        <title>Thousands of microbial genomes shed light on interconnected biogeochemical processes in an aquifer system.</title>
        <authorList>
            <person name="Anantharaman K."/>
            <person name="Brown C.T."/>
            <person name="Hug L.A."/>
            <person name="Sharon I."/>
            <person name="Castelle C.J."/>
            <person name="Probst A.J."/>
            <person name="Thomas B.C."/>
            <person name="Singh A."/>
            <person name="Wilkins M.J."/>
            <person name="Karaoz U."/>
            <person name="Brodie E.L."/>
            <person name="Williams K.H."/>
            <person name="Hubbard S.S."/>
            <person name="Banfield J.F."/>
        </authorList>
    </citation>
    <scope>NUCLEOTIDE SEQUENCE [LARGE SCALE GENOMIC DNA]</scope>
</reference>
<dbReference type="PANTHER" id="PTHR30121">
    <property type="entry name" value="UNCHARACTERIZED PROTEIN YJGR-RELATED"/>
    <property type="match status" value="1"/>
</dbReference>
<dbReference type="Gene3D" id="3.40.50.300">
    <property type="entry name" value="P-loop containing nucleotide triphosphate hydrolases"/>
    <property type="match status" value="2"/>
</dbReference>
<proteinExistence type="predicted"/>
<protein>
    <recommendedName>
        <fullName evidence="4">Type IV secretion system coupling protein TraD DNA-binding domain-containing protein</fullName>
    </recommendedName>
</protein>
<dbReference type="GO" id="GO:0016020">
    <property type="term" value="C:membrane"/>
    <property type="evidence" value="ECO:0007669"/>
    <property type="project" value="InterPro"/>
</dbReference>
<dbReference type="InterPro" id="IPR027417">
    <property type="entry name" value="P-loop_NTPase"/>
</dbReference>
<evidence type="ECO:0000256" key="1">
    <source>
        <dbReference type="SAM" id="MobiDB-lite"/>
    </source>
</evidence>